<evidence type="ECO:0000313" key="11">
    <source>
        <dbReference type="EMBL" id="HIV62361.1"/>
    </source>
</evidence>
<dbReference type="SUPFAM" id="SSF101821">
    <property type="entry name" value="Aminopeptidase/glucanase lid domain"/>
    <property type="match status" value="1"/>
</dbReference>
<dbReference type="EC" id="3.4.11.-" evidence="10"/>
<comment type="similarity">
    <text evidence="2 9">Belongs to the peptidase M18 family.</text>
</comment>
<keyword evidence="8 9" id="KW-0482">Metalloprotease</keyword>
<keyword evidence="5 9" id="KW-0479">Metal-binding</keyword>
<protein>
    <recommendedName>
        <fullName evidence="10">M18 family aminopeptidase</fullName>
        <ecNumber evidence="10">3.4.11.-</ecNumber>
    </recommendedName>
</protein>
<dbReference type="NCBIfam" id="NF002600">
    <property type="entry name" value="PRK02256.1"/>
    <property type="match status" value="1"/>
</dbReference>
<dbReference type="GO" id="GO:0008237">
    <property type="term" value="F:metallopeptidase activity"/>
    <property type="evidence" value="ECO:0007669"/>
    <property type="project" value="UniProtKB-KW"/>
</dbReference>
<reference evidence="11" key="2">
    <citation type="submission" date="2021-04" db="EMBL/GenBank/DDBJ databases">
        <authorList>
            <person name="Gilroy R."/>
        </authorList>
    </citation>
    <scope>NUCLEOTIDE SEQUENCE</scope>
    <source>
        <strain evidence="11">CHK193-4272</strain>
    </source>
</reference>
<dbReference type="Proteomes" id="UP000886808">
    <property type="component" value="Unassembled WGS sequence"/>
</dbReference>
<keyword evidence="3 9" id="KW-0031">Aminopeptidase</keyword>
<evidence type="ECO:0000256" key="10">
    <source>
        <dbReference type="RuleBase" id="RU004387"/>
    </source>
</evidence>
<dbReference type="InterPro" id="IPR023358">
    <property type="entry name" value="Peptidase_M18_dom2"/>
</dbReference>
<dbReference type="InterPro" id="IPR001948">
    <property type="entry name" value="Peptidase_M18"/>
</dbReference>
<gene>
    <name evidence="11" type="ORF">H9746_05930</name>
</gene>
<dbReference type="PANTHER" id="PTHR28570:SF2">
    <property type="entry name" value="M18 FAMILY AMINOPEPTIDASE 1-RELATED"/>
    <property type="match status" value="1"/>
</dbReference>
<evidence type="ECO:0000256" key="1">
    <source>
        <dbReference type="ARBA" id="ARBA00001947"/>
    </source>
</evidence>
<keyword evidence="6 9" id="KW-0378">Hydrolase</keyword>
<dbReference type="AlphaFoldDB" id="A0A9D1PHR0"/>
<dbReference type="Gene3D" id="3.40.630.10">
    <property type="entry name" value="Zn peptidases"/>
    <property type="match status" value="1"/>
</dbReference>
<evidence type="ECO:0000256" key="6">
    <source>
        <dbReference type="ARBA" id="ARBA00022801"/>
    </source>
</evidence>
<evidence type="ECO:0000256" key="8">
    <source>
        <dbReference type="ARBA" id="ARBA00023049"/>
    </source>
</evidence>
<evidence type="ECO:0000256" key="7">
    <source>
        <dbReference type="ARBA" id="ARBA00022833"/>
    </source>
</evidence>
<dbReference type="GO" id="GO:0008270">
    <property type="term" value="F:zinc ion binding"/>
    <property type="evidence" value="ECO:0007669"/>
    <property type="project" value="InterPro"/>
</dbReference>
<proteinExistence type="inferred from homology"/>
<dbReference type="PANTHER" id="PTHR28570">
    <property type="entry name" value="ASPARTYL AMINOPEPTIDASE"/>
    <property type="match status" value="1"/>
</dbReference>
<dbReference type="EMBL" id="DXIE01000033">
    <property type="protein sequence ID" value="HIV62361.1"/>
    <property type="molecule type" value="Genomic_DNA"/>
</dbReference>
<dbReference type="Pfam" id="PF02127">
    <property type="entry name" value="Peptidase_M18"/>
    <property type="match status" value="1"/>
</dbReference>
<evidence type="ECO:0000256" key="2">
    <source>
        <dbReference type="ARBA" id="ARBA00008290"/>
    </source>
</evidence>
<organism evidence="11 12">
    <name type="scientific">Candidatus Butyricicoccus avistercoris</name>
    <dbReference type="NCBI Taxonomy" id="2838518"/>
    <lineage>
        <taxon>Bacteria</taxon>
        <taxon>Bacillati</taxon>
        <taxon>Bacillota</taxon>
        <taxon>Clostridia</taxon>
        <taxon>Eubacteriales</taxon>
        <taxon>Butyricicoccaceae</taxon>
        <taxon>Butyricicoccus</taxon>
    </lineage>
</organism>
<dbReference type="PRINTS" id="PR00932">
    <property type="entry name" value="AMINO1PTASE"/>
</dbReference>
<comment type="cofactor">
    <cofactor evidence="1 10">
        <name>Zn(2+)</name>
        <dbReference type="ChEBI" id="CHEBI:29105"/>
    </cofactor>
</comment>
<dbReference type="GO" id="GO:0004177">
    <property type="term" value="F:aminopeptidase activity"/>
    <property type="evidence" value="ECO:0007669"/>
    <property type="project" value="UniProtKB-KW"/>
</dbReference>
<accession>A0A9D1PHR0</accession>
<dbReference type="GO" id="GO:0006508">
    <property type="term" value="P:proteolysis"/>
    <property type="evidence" value="ECO:0007669"/>
    <property type="project" value="UniProtKB-KW"/>
</dbReference>
<evidence type="ECO:0000256" key="4">
    <source>
        <dbReference type="ARBA" id="ARBA00022670"/>
    </source>
</evidence>
<name>A0A9D1PHR0_9FIRM</name>
<evidence type="ECO:0000313" key="12">
    <source>
        <dbReference type="Proteomes" id="UP000886808"/>
    </source>
</evidence>
<dbReference type="GO" id="GO:0005737">
    <property type="term" value="C:cytoplasm"/>
    <property type="evidence" value="ECO:0007669"/>
    <property type="project" value="UniProtKB-ARBA"/>
</dbReference>
<sequence length="457" mass="50339">MTSEELFYDRKPAFDRIDEKASNEYAEGYKKFLDEGKTERDAVKAILKMADKAGFKAYERGMELKAGDKIYKVNRNKAIALAVIGNQPIKNGIRLTAAHLDAPRIDIRTVPLYEQDGMAFFKTHYYGGIKKYQWLAIPLELRGVVCVCKDGKTQTVDINIGTNENDPKFVITDLLPHLASKQMQQKMVDGVKAEGMNILIASKPADEEKDCKDKIKLAVMKHLNEKYGMREIDFLSAELSCVPAFNACDVGFDRSMIGAYGHDDRVCSYPAATALMDLNETPEYTSVCLLVDKEEIGSEGVTGMQSKFFDTLMEDLCGGLTGECYENSICLSTDVCNAYDPNYADVSEPRNDARLNCGFALMKYSGARGKSGTSDASAEVMATVRNIMECAGVPWQTAQLGRVDQGGGGTVAMYLANRNIDTIDAGVPVLSMHAPFEVISKIDLYSAYLGMGAFYKS</sequence>
<keyword evidence="7 9" id="KW-0862">Zinc</keyword>
<reference evidence="11" key="1">
    <citation type="journal article" date="2021" name="PeerJ">
        <title>Extensive microbial diversity within the chicken gut microbiome revealed by metagenomics and culture.</title>
        <authorList>
            <person name="Gilroy R."/>
            <person name="Ravi A."/>
            <person name="Getino M."/>
            <person name="Pursley I."/>
            <person name="Horton D.L."/>
            <person name="Alikhan N.F."/>
            <person name="Baker D."/>
            <person name="Gharbi K."/>
            <person name="Hall N."/>
            <person name="Watson M."/>
            <person name="Adriaenssens E.M."/>
            <person name="Foster-Nyarko E."/>
            <person name="Jarju S."/>
            <person name="Secka A."/>
            <person name="Antonio M."/>
            <person name="Oren A."/>
            <person name="Chaudhuri R.R."/>
            <person name="La Ragione R."/>
            <person name="Hildebrand F."/>
            <person name="Pallen M.J."/>
        </authorList>
    </citation>
    <scope>NUCLEOTIDE SEQUENCE</scope>
    <source>
        <strain evidence="11">CHK193-4272</strain>
    </source>
</reference>
<comment type="caution">
    <text evidence="11">The sequence shown here is derived from an EMBL/GenBank/DDBJ whole genome shotgun (WGS) entry which is preliminary data.</text>
</comment>
<evidence type="ECO:0000256" key="3">
    <source>
        <dbReference type="ARBA" id="ARBA00022438"/>
    </source>
</evidence>
<dbReference type="Gene3D" id="2.30.250.10">
    <property type="entry name" value="Aminopeptidase i, Domain 2"/>
    <property type="match status" value="1"/>
</dbReference>
<evidence type="ECO:0000256" key="5">
    <source>
        <dbReference type="ARBA" id="ARBA00022723"/>
    </source>
</evidence>
<dbReference type="SUPFAM" id="SSF53187">
    <property type="entry name" value="Zn-dependent exopeptidases"/>
    <property type="match status" value="1"/>
</dbReference>
<keyword evidence="4 9" id="KW-0645">Protease</keyword>
<evidence type="ECO:0000256" key="9">
    <source>
        <dbReference type="RuleBase" id="RU004386"/>
    </source>
</evidence>